<organism evidence="5 6">
    <name type="scientific">Mycobacterium simiae</name>
    <name type="common">Mycobacterium habana</name>
    <dbReference type="NCBI Taxonomy" id="1784"/>
    <lineage>
        <taxon>Bacteria</taxon>
        <taxon>Bacillati</taxon>
        <taxon>Actinomycetota</taxon>
        <taxon>Actinomycetes</taxon>
        <taxon>Mycobacteriales</taxon>
        <taxon>Mycobacteriaceae</taxon>
        <taxon>Mycobacterium</taxon>
        <taxon>Mycobacterium simiae complex</taxon>
    </lineage>
</organism>
<evidence type="ECO:0000313" key="5">
    <source>
        <dbReference type="EMBL" id="ORJ63842.1"/>
    </source>
</evidence>
<gene>
    <name evidence="5" type="ORF">B5M45_04705</name>
</gene>
<dbReference type="GO" id="GO:0009092">
    <property type="term" value="P:homoserine metabolic process"/>
    <property type="evidence" value="ECO:0007669"/>
    <property type="project" value="TreeGrafter"/>
</dbReference>
<dbReference type="GO" id="GO:0004414">
    <property type="term" value="F:homoserine O-acetyltransferase activity"/>
    <property type="evidence" value="ECO:0007669"/>
    <property type="project" value="TreeGrafter"/>
</dbReference>
<evidence type="ECO:0000259" key="4">
    <source>
        <dbReference type="Pfam" id="PF00561"/>
    </source>
</evidence>
<comment type="caution">
    <text evidence="5">The sequence shown here is derived from an EMBL/GenBank/DDBJ whole genome shotgun (WGS) entry which is preliminary data.</text>
</comment>
<dbReference type="Gene3D" id="3.40.50.1820">
    <property type="entry name" value="alpha/beta hydrolase"/>
    <property type="match status" value="1"/>
</dbReference>
<accession>A0A1X0YFG0</accession>
<keyword evidence="6" id="KW-1185">Reference proteome</keyword>
<proteinExistence type="predicted"/>
<keyword evidence="1" id="KW-0808">Transferase</keyword>
<dbReference type="InterPro" id="IPR029058">
    <property type="entry name" value="AB_hydrolase_fold"/>
</dbReference>
<dbReference type="NCBIfam" id="NF005071">
    <property type="entry name" value="PRK06489.1"/>
    <property type="match status" value="1"/>
</dbReference>
<evidence type="ECO:0000256" key="1">
    <source>
        <dbReference type="ARBA" id="ARBA00022679"/>
    </source>
</evidence>
<dbReference type="SUPFAM" id="SSF53474">
    <property type="entry name" value="alpha/beta-Hydrolases"/>
    <property type="match status" value="1"/>
</dbReference>
<dbReference type="GO" id="GO:0009086">
    <property type="term" value="P:methionine biosynthetic process"/>
    <property type="evidence" value="ECO:0007669"/>
    <property type="project" value="TreeGrafter"/>
</dbReference>
<dbReference type="RefSeq" id="WP_084948553.1">
    <property type="nucleotide sequence ID" value="NZ_JASWDE010000002.1"/>
</dbReference>
<dbReference type="PANTHER" id="PTHR32268">
    <property type="entry name" value="HOMOSERINE O-ACETYLTRANSFERASE"/>
    <property type="match status" value="1"/>
</dbReference>
<reference evidence="5 6" key="1">
    <citation type="submission" date="2017-03" db="EMBL/GenBank/DDBJ databases">
        <title>Genomic insights into Mycobacterium simiae human colonization.</title>
        <authorList>
            <person name="Steffani J.L."/>
            <person name="Brunck M.E."/>
            <person name="Cruz E."/>
            <person name="Montiel R."/>
            <person name="Barona F."/>
        </authorList>
    </citation>
    <scope>NUCLEOTIDE SEQUENCE [LARGE SCALE GENOMIC DNA]</scope>
    <source>
        <strain evidence="5 6">MsiGto</strain>
    </source>
</reference>
<dbReference type="Pfam" id="PF00561">
    <property type="entry name" value="Abhydrolase_1"/>
    <property type="match status" value="1"/>
</dbReference>
<evidence type="ECO:0000313" key="6">
    <source>
        <dbReference type="Proteomes" id="UP000193040"/>
    </source>
</evidence>
<dbReference type="PANTHER" id="PTHR32268:SF11">
    <property type="entry name" value="HOMOSERINE O-ACETYLTRANSFERASE"/>
    <property type="match status" value="1"/>
</dbReference>
<dbReference type="InterPro" id="IPR008220">
    <property type="entry name" value="HAT_MetX-like"/>
</dbReference>
<protein>
    <recommendedName>
        <fullName evidence="4">AB hydrolase-1 domain-containing protein</fullName>
    </recommendedName>
</protein>
<dbReference type="Proteomes" id="UP000193040">
    <property type="component" value="Unassembled WGS sequence"/>
</dbReference>
<dbReference type="STRING" id="1784.VC42_07100"/>
<dbReference type="InterPro" id="IPR000073">
    <property type="entry name" value="AB_hydrolase_1"/>
</dbReference>
<name>A0A1X0YFG0_MYCSI</name>
<evidence type="ECO:0000256" key="3">
    <source>
        <dbReference type="SAM" id="SignalP"/>
    </source>
</evidence>
<keyword evidence="3" id="KW-0732">Signal</keyword>
<evidence type="ECO:0000256" key="2">
    <source>
        <dbReference type="SAM" id="MobiDB-lite"/>
    </source>
</evidence>
<dbReference type="EMBL" id="MZZM01000006">
    <property type="protein sequence ID" value="ORJ63842.1"/>
    <property type="molecule type" value="Genomic_DNA"/>
</dbReference>
<dbReference type="AlphaFoldDB" id="A0A1X0YFG0"/>
<sequence>MIPRKLSGLLAVAVCFSVLSCSSSRQASNPHSDTPAPPAQTGQPAVINPRPGDAIFTNYTFRDGETLPELRIHYLTLGEPHKDARGAVDNAVLLLHWTAASSQVLVTQEYKDSLFAPGAPYDVSRFFVIIPDAIGHGKSSRPSEKLAAKFPHYTYSDMVDLQHKLVTEKLGVTHLRVVSGMSMGCMNTWQWAENYPDMMDAAMPVACFPAPISGRNLFWRRIVVDSIKSDPAWAGGNYQQQPPSLIPGMLLARTLVDGVPNLQDEAPTIDKADALVKSTKQQSATQDANDYIYTLEASRDYNAEPDLGKIKAKVFALNFADDEYYRDSLQIAERDVPKVQTGRLTVRPISVGSAGHSSIAHPALWKSQAADFIGWLNQA</sequence>
<feature type="region of interest" description="Disordered" evidence="2">
    <location>
        <begin position="26"/>
        <end position="51"/>
    </location>
</feature>
<feature type="domain" description="AB hydrolase-1" evidence="4">
    <location>
        <begin position="122"/>
        <end position="240"/>
    </location>
</feature>
<feature type="signal peptide" evidence="3">
    <location>
        <begin position="1"/>
        <end position="27"/>
    </location>
</feature>
<dbReference type="PROSITE" id="PS51257">
    <property type="entry name" value="PROKAR_LIPOPROTEIN"/>
    <property type="match status" value="1"/>
</dbReference>
<feature type="chain" id="PRO_5010877526" description="AB hydrolase-1 domain-containing protein" evidence="3">
    <location>
        <begin position="28"/>
        <end position="379"/>
    </location>
</feature>